<sequence length="89" mass="9740">METNLFGFSWPLRHRVLPNDATRRWCRADGMAKAVPAVFNAVSGPLSVLGYFEAGPCCGCSRRAVRCSHRCRRSRDARILGGAGGTVCR</sequence>
<organism evidence="1 2">
    <name type="scientific">Mycobacterium kansasii</name>
    <dbReference type="NCBI Taxonomy" id="1768"/>
    <lineage>
        <taxon>Bacteria</taxon>
        <taxon>Bacillati</taxon>
        <taxon>Actinomycetota</taxon>
        <taxon>Actinomycetes</taxon>
        <taxon>Mycobacteriales</taxon>
        <taxon>Mycobacteriaceae</taxon>
        <taxon>Mycobacterium</taxon>
    </lineage>
</organism>
<evidence type="ECO:0000313" key="2">
    <source>
        <dbReference type="Proteomes" id="UP000188532"/>
    </source>
</evidence>
<name>A0A1V3WWB6_MYCKA</name>
<dbReference type="Proteomes" id="UP000188532">
    <property type="component" value="Unassembled WGS sequence"/>
</dbReference>
<accession>A0A1V3WWB6</accession>
<dbReference type="EMBL" id="MVBN01000006">
    <property type="protein sequence ID" value="OOK71239.1"/>
    <property type="molecule type" value="Genomic_DNA"/>
</dbReference>
<reference evidence="1 2" key="1">
    <citation type="submission" date="2017-02" db="EMBL/GenBank/DDBJ databases">
        <title>Complete genome sequences of Mycobacterium kansasii strains isolated from rhesus macaques.</title>
        <authorList>
            <person name="Panda A."/>
            <person name="Nagaraj S."/>
            <person name="Zhao X."/>
            <person name="Tettelin H."/>
            <person name="Detolla L.J."/>
        </authorList>
    </citation>
    <scope>NUCLEOTIDE SEQUENCE [LARGE SCALE GENOMIC DNA]</scope>
    <source>
        <strain evidence="1 2">11-3469</strain>
    </source>
</reference>
<protein>
    <submittedName>
        <fullName evidence="1">Uncharacterized protein</fullName>
    </submittedName>
</protein>
<comment type="caution">
    <text evidence="1">The sequence shown here is derived from an EMBL/GenBank/DDBJ whole genome shotgun (WGS) entry which is preliminary data.</text>
</comment>
<evidence type="ECO:0000313" key="1">
    <source>
        <dbReference type="EMBL" id="OOK71239.1"/>
    </source>
</evidence>
<proteinExistence type="predicted"/>
<dbReference type="AlphaFoldDB" id="A0A1V3WWB6"/>
<gene>
    <name evidence="1" type="ORF">BZL29_5948</name>
</gene>